<proteinExistence type="predicted"/>
<name>A0A5C8PMY5_9HYPH</name>
<dbReference type="OrthoDB" id="5464931at2"/>
<comment type="caution">
    <text evidence="1">The sequence shown here is derived from an EMBL/GenBank/DDBJ whole genome shotgun (WGS) entry which is preliminary data.</text>
</comment>
<evidence type="ECO:0000313" key="1">
    <source>
        <dbReference type="EMBL" id="TXL75626.1"/>
    </source>
</evidence>
<accession>A0A5C8PMY5</accession>
<dbReference type="Proteomes" id="UP000321638">
    <property type="component" value="Unassembled WGS sequence"/>
</dbReference>
<protein>
    <submittedName>
        <fullName evidence="1">Uncharacterized protein</fullName>
    </submittedName>
</protein>
<dbReference type="RefSeq" id="WP_147847430.1">
    <property type="nucleotide sequence ID" value="NZ_VDUZ01000013.1"/>
</dbReference>
<reference evidence="1 2" key="1">
    <citation type="submission" date="2019-06" db="EMBL/GenBank/DDBJ databases">
        <title>New taxonomy in bacterial strain CC-CFT640, isolated from vineyard.</title>
        <authorList>
            <person name="Lin S.-Y."/>
            <person name="Tsai C.-F."/>
            <person name="Young C.-C."/>
        </authorList>
    </citation>
    <scope>NUCLEOTIDE SEQUENCE [LARGE SCALE GENOMIC DNA]</scope>
    <source>
        <strain evidence="1 2">CC-CFT640</strain>
    </source>
</reference>
<keyword evidence="2" id="KW-1185">Reference proteome</keyword>
<sequence>MRDLHNNINIKRGLSPVAAGTDNTPYVSQIVDTLGHGSCEFVILIGANTDADATFAVLFEDGDAANLSDHAAVDDAYLLGTEAQAGFTAADDDNEVRKIGYVGPKRYCRVTITPSGNNSGNIFLAGCWLLGHPASVPTPNPPA</sequence>
<dbReference type="AlphaFoldDB" id="A0A5C8PMY5"/>
<organism evidence="1 2">
    <name type="scientific">Vineibacter terrae</name>
    <dbReference type="NCBI Taxonomy" id="2586908"/>
    <lineage>
        <taxon>Bacteria</taxon>
        <taxon>Pseudomonadati</taxon>
        <taxon>Pseudomonadota</taxon>
        <taxon>Alphaproteobacteria</taxon>
        <taxon>Hyphomicrobiales</taxon>
        <taxon>Vineibacter</taxon>
    </lineage>
</organism>
<evidence type="ECO:0000313" key="2">
    <source>
        <dbReference type="Proteomes" id="UP000321638"/>
    </source>
</evidence>
<dbReference type="EMBL" id="VDUZ01000013">
    <property type="protein sequence ID" value="TXL75626.1"/>
    <property type="molecule type" value="Genomic_DNA"/>
</dbReference>
<gene>
    <name evidence="1" type="ORF">FHP25_13305</name>
</gene>